<evidence type="ECO:0000313" key="4">
    <source>
        <dbReference type="Proteomes" id="UP001151699"/>
    </source>
</evidence>
<protein>
    <recommendedName>
        <fullName evidence="5">PID domain-containing protein</fullName>
    </recommendedName>
</protein>
<keyword evidence="4" id="KW-1185">Reference proteome</keyword>
<evidence type="ECO:0000313" key="3">
    <source>
        <dbReference type="EMBL" id="KAJ6633467.1"/>
    </source>
</evidence>
<dbReference type="EMBL" id="WJQU01001990">
    <property type="protein sequence ID" value="KAJ6633467.1"/>
    <property type="molecule type" value="Genomic_DNA"/>
</dbReference>
<dbReference type="AlphaFoldDB" id="A0A9Q0MKX1"/>
<feature type="non-terminal residue" evidence="3">
    <location>
        <position position="359"/>
    </location>
</feature>
<evidence type="ECO:0008006" key="5">
    <source>
        <dbReference type="Google" id="ProtNLM"/>
    </source>
</evidence>
<comment type="caution">
    <text evidence="3">The sequence shown here is derived from an EMBL/GenBank/DDBJ whole genome shotgun (WGS) entry which is preliminary data.</text>
</comment>
<reference evidence="3" key="1">
    <citation type="submission" date="2022-07" db="EMBL/GenBank/DDBJ databases">
        <authorList>
            <person name="Trinca V."/>
            <person name="Uliana J.V.C."/>
            <person name="Torres T.T."/>
            <person name="Ward R.J."/>
            <person name="Monesi N."/>
        </authorList>
    </citation>
    <scope>NUCLEOTIDE SEQUENCE</scope>
    <source>
        <strain evidence="3">HSMRA1968</strain>
        <tissue evidence="3">Whole embryos</tissue>
    </source>
</reference>
<evidence type="ECO:0000256" key="2">
    <source>
        <dbReference type="SAM" id="SignalP"/>
    </source>
</evidence>
<dbReference type="InterPro" id="IPR011993">
    <property type="entry name" value="PH-like_dom_sf"/>
</dbReference>
<sequence length="359" mass="38884">RDRNAVRSLVLVFNLNFYVFTVEGGSAVPRRSKDGLQGIQEPLRSLYPSEGAVGAKGIDSWLSVWSNGILLENVDENRKQVTRFFPIESLHYCAAVRQVLIPERGNNNPEPKFLPLDSPFARTPKAQHPPIFAAILRRTTGIKVLECHVFICKREAAANALVRCCFHAYADNSYARQLEVGGSNNGGSVYGTLTKPNGNGEGWRSRTGSTTTLSSIGRTQVNGVVNGINGVNDAFTVKNLYASSADLDVVDDGDGSIFNGDENHKVWSGSQDRLDAIGTESPYDFYSGGASTLGRAPRARQISAPIPVPPPPKEELKKQKVKKLKNVGSQSLSGTLIRPKPVHASTLIRGPPPPVIVDI</sequence>
<dbReference type="PANTHER" id="PTHR21219:SF3">
    <property type="entry name" value="FI19613P1"/>
    <property type="match status" value="1"/>
</dbReference>
<evidence type="ECO:0000256" key="1">
    <source>
        <dbReference type="SAM" id="MobiDB-lite"/>
    </source>
</evidence>
<proteinExistence type="predicted"/>
<dbReference type="PANTHER" id="PTHR21219">
    <property type="entry name" value="FI19613P1"/>
    <property type="match status" value="1"/>
</dbReference>
<dbReference type="OrthoDB" id="10007483at2759"/>
<feature type="region of interest" description="Disordered" evidence="1">
    <location>
        <begin position="193"/>
        <end position="213"/>
    </location>
</feature>
<dbReference type="Gene3D" id="2.30.29.30">
    <property type="entry name" value="Pleckstrin-homology domain (PH domain)/Phosphotyrosine-binding domain (PTB)"/>
    <property type="match status" value="1"/>
</dbReference>
<feature type="chain" id="PRO_5040119506" description="PID domain-containing protein" evidence="2">
    <location>
        <begin position="25"/>
        <end position="359"/>
    </location>
</feature>
<accession>A0A9Q0MKX1</accession>
<name>A0A9Q0MKX1_9DIPT</name>
<gene>
    <name evidence="3" type="ORF">Bhyg_17229</name>
</gene>
<dbReference type="CDD" id="cd01217">
    <property type="entry name" value="PTB_CG12581"/>
    <property type="match status" value="1"/>
</dbReference>
<dbReference type="SUPFAM" id="SSF50729">
    <property type="entry name" value="PH domain-like"/>
    <property type="match status" value="1"/>
</dbReference>
<keyword evidence="2" id="KW-0732">Signal</keyword>
<feature type="signal peptide" evidence="2">
    <location>
        <begin position="1"/>
        <end position="24"/>
    </location>
</feature>
<organism evidence="3 4">
    <name type="scientific">Pseudolycoriella hygida</name>
    <dbReference type="NCBI Taxonomy" id="35572"/>
    <lineage>
        <taxon>Eukaryota</taxon>
        <taxon>Metazoa</taxon>
        <taxon>Ecdysozoa</taxon>
        <taxon>Arthropoda</taxon>
        <taxon>Hexapoda</taxon>
        <taxon>Insecta</taxon>
        <taxon>Pterygota</taxon>
        <taxon>Neoptera</taxon>
        <taxon>Endopterygota</taxon>
        <taxon>Diptera</taxon>
        <taxon>Nematocera</taxon>
        <taxon>Sciaroidea</taxon>
        <taxon>Sciaridae</taxon>
        <taxon>Pseudolycoriella</taxon>
    </lineage>
</organism>
<dbReference type="Proteomes" id="UP001151699">
    <property type="component" value="Unassembled WGS sequence"/>
</dbReference>